<feature type="chain" id="PRO_5017805474" evidence="1">
    <location>
        <begin position="24"/>
        <end position="464"/>
    </location>
</feature>
<dbReference type="Gene3D" id="1.10.1130.10">
    <property type="entry name" value="Flavocytochrome C3, Chain A"/>
    <property type="match status" value="1"/>
</dbReference>
<feature type="signal peptide" evidence="1">
    <location>
        <begin position="1"/>
        <end position="23"/>
    </location>
</feature>
<dbReference type="SUPFAM" id="SSF48695">
    <property type="entry name" value="Multiheme cytochromes"/>
    <property type="match status" value="1"/>
</dbReference>
<keyword evidence="1" id="KW-0732">Signal</keyword>
<evidence type="ECO:0000313" key="4">
    <source>
        <dbReference type="Proteomes" id="UP000256310"/>
    </source>
</evidence>
<dbReference type="RefSeq" id="WP_116235255.1">
    <property type="nucleotide sequence ID" value="NZ_QRDP01000004.1"/>
</dbReference>
<dbReference type="Proteomes" id="UP000256310">
    <property type="component" value="Unassembled WGS sequence"/>
</dbReference>
<comment type="caution">
    <text evidence="3">The sequence shown here is derived from an EMBL/GenBank/DDBJ whole genome shotgun (WGS) entry which is preliminary data.</text>
</comment>
<evidence type="ECO:0000259" key="2">
    <source>
        <dbReference type="Pfam" id="PF13435"/>
    </source>
</evidence>
<accession>A0A3D9FFA8</accession>
<feature type="domain" description="Cytochrome c-552/4" evidence="2">
    <location>
        <begin position="80"/>
        <end position="142"/>
    </location>
</feature>
<reference evidence="3 4" key="1">
    <citation type="submission" date="2018-07" db="EMBL/GenBank/DDBJ databases">
        <title>Genomic Encyclopedia of Type Strains, Phase IV (KMG-IV): sequencing the most valuable type-strain genomes for metagenomic binning, comparative biology and taxonomic classification.</title>
        <authorList>
            <person name="Goeker M."/>
        </authorList>
    </citation>
    <scope>NUCLEOTIDE SEQUENCE [LARGE SCALE GENOMIC DNA]</scope>
    <source>
        <strain evidence="3 4">DSM 26725</strain>
    </source>
</reference>
<dbReference type="InterPro" id="IPR023155">
    <property type="entry name" value="Cyt_c-552/4"/>
</dbReference>
<gene>
    <name evidence="3" type="ORF">DFR46_0782</name>
</gene>
<keyword evidence="4" id="KW-1185">Reference proteome</keyword>
<dbReference type="Pfam" id="PF13435">
    <property type="entry name" value="Cytochrome_C554"/>
    <property type="match status" value="1"/>
</dbReference>
<dbReference type="EMBL" id="QRDP01000004">
    <property type="protein sequence ID" value="RED15776.1"/>
    <property type="molecule type" value="Genomic_DNA"/>
</dbReference>
<evidence type="ECO:0000256" key="1">
    <source>
        <dbReference type="SAM" id="SignalP"/>
    </source>
</evidence>
<proteinExistence type="predicted"/>
<organism evidence="3 4">
    <name type="scientific">Parasphingopyxis lamellibrachiae</name>
    <dbReference type="NCBI Taxonomy" id="680125"/>
    <lineage>
        <taxon>Bacteria</taxon>
        <taxon>Pseudomonadati</taxon>
        <taxon>Pseudomonadota</taxon>
        <taxon>Alphaproteobacteria</taxon>
        <taxon>Sphingomonadales</taxon>
        <taxon>Sphingomonadaceae</taxon>
        <taxon>Parasphingopyxis</taxon>
    </lineage>
</organism>
<name>A0A3D9FFA8_9SPHN</name>
<protein>
    <submittedName>
        <fullName evidence="3">Cytochrome c554/c'-like protein</fullName>
    </submittedName>
</protein>
<dbReference type="OrthoDB" id="257578at2"/>
<dbReference type="AlphaFoldDB" id="A0A3D9FFA8"/>
<sequence length="464" mass="49536">MARKTNWAIGLAALAAAIGFSVGIGQSNDASATAAQISANTHVGVASCGGTTCHGRQEADGAVVRQDELMRWQEPSSATGSHSRAYAILTNPRSQRIANELGIGNPTSATMCLGCHSDYVPAARRGPRFQLSDGVSCESCHGGAGGGDAGWLASHYAVGNTHSANVARGLYPLDNARARASLCLNCHFGSTGEGQFVNHRIMAAGHPRLVFELDLFSTLQQHHDEDGDYARRKGRTNHVQMWAVGQATALERSLTLFQNQRLGTEGIFPEFVFFDCHTCHRRIYDDPNARPTGVANPARPIPNGFPAYQDENMIMLSAAARVVAPGAADRFDRDSRAFHGALAEGRSAGMAAAARLRDSARQLANAFASASFTRQQNFAIINAVSSEAIRSRYTDYEGSVQAVMATDTLLNAMVSQGTIDESQVGGIRADINAAYAAVREPNAYRPLEFRQALGRASAAIGRLR</sequence>
<evidence type="ECO:0000313" key="3">
    <source>
        <dbReference type="EMBL" id="RED15776.1"/>
    </source>
</evidence>
<dbReference type="InterPro" id="IPR036280">
    <property type="entry name" value="Multihaem_cyt_sf"/>
</dbReference>